<organism evidence="2 3">
    <name type="scientific">Brassica campestris</name>
    <name type="common">Field mustard</name>
    <dbReference type="NCBI Taxonomy" id="3711"/>
    <lineage>
        <taxon>Eukaryota</taxon>
        <taxon>Viridiplantae</taxon>
        <taxon>Streptophyta</taxon>
        <taxon>Embryophyta</taxon>
        <taxon>Tracheophyta</taxon>
        <taxon>Spermatophyta</taxon>
        <taxon>Magnoliopsida</taxon>
        <taxon>eudicotyledons</taxon>
        <taxon>Gunneridae</taxon>
        <taxon>Pentapetalae</taxon>
        <taxon>rosids</taxon>
        <taxon>malvids</taxon>
        <taxon>Brassicales</taxon>
        <taxon>Brassicaceae</taxon>
        <taxon>Brassiceae</taxon>
        <taxon>Brassica</taxon>
    </lineage>
</organism>
<name>M4DNG5_BRACM</name>
<dbReference type="EnsemblPlants" id="Bra018052.1">
    <property type="protein sequence ID" value="Bra018052.1-P"/>
    <property type="gene ID" value="Bra018052"/>
</dbReference>
<dbReference type="OMA" id="MATIEPF"/>
<dbReference type="Gramene" id="Bra018052.1">
    <property type="protein sequence ID" value="Bra018052.1-P"/>
    <property type="gene ID" value="Bra018052"/>
</dbReference>
<reference evidence="2 3" key="1">
    <citation type="journal article" date="2011" name="Nat. Genet.">
        <title>The genome of the mesopolyploid crop species Brassica rapa.</title>
        <authorList>
            <consortium name="Brassica rapa Genome Sequencing Project Consortium"/>
            <person name="Wang X."/>
            <person name="Wang H."/>
            <person name="Wang J."/>
            <person name="Sun R."/>
            <person name="Wu J."/>
            <person name="Liu S."/>
            <person name="Bai Y."/>
            <person name="Mun J.H."/>
            <person name="Bancroft I."/>
            <person name="Cheng F."/>
            <person name="Huang S."/>
            <person name="Li X."/>
            <person name="Hua W."/>
            <person name="Wang J."/>
            <person name="Wang X."/>
            <person name="Freeling M."/>
            <person name="Pires J.C."/>
            <person name="Paterson A.H."/>
            <person name="Chalhoub B."/>
            <person name="Wang B."/>
            <person name="Hayward A."/>
            <person name="Sharpe A.G."/>
            <person name="Park B.S."/>
            <person name="Weisshaar B."/>
            <person name="Liu B."/>
            <person name="Li B."/>
            <person name="Liu B."/>
            <person name="Tong C."/>
            <person name="Song C."/>
            <person name="Duran C."/>
            <person name="Peng C."/>
            <person name="Geng C."/>
            <person name="Koh C."/>
            <person name="Lin C."/>
            <person name="Edwards D."/>
            <person name="Mu D."/>
            <person name="Shen D."/>
            <person name="Soumpourou E."/>
            <person name="Li F."/>
            <person name="Fraser F."/>
            <person name="Conant G."/>
            <person name="Lassalle G."/>
            <person name="King G.J."/>
            <person name="Bonnema G."/>
            <person name="Tang H."/>
            <person name="Wang H."/>
            <person name="Belcram H."/>
            <person name="Zhou H."/>
            <person name="Hirakawa H."/>
            <person name="Abe H."/>
            <person name="Guo H."/>
            <person name="Wang H."/>
            <person name="Jin H."/>
            <person name="Parkin I.A."/>
            <person name="Batley J."/>
            <person name="Kim J.S."/>
            <person name="Just J."/>
            <person name="Li J."/>
            <person name="Xu J."/>
            <person name="Deng J."/>
            <person name="Kim J.A."/>
            <person name="Li J."/>
            <person name="Yu J."/>
            <person name="Meng J."/>
            <person name="Wang J."/>
            <person name="Min J."/>
            <person name="Poulain J."/>
            <person name="Wang J."/>
            <person name="Hatakeyama K."/>
            <person name="Wu K."/>
            <person name="Wang L."/>
            <person name="Fang L."/>
            <person name="Trick M."/>
            <person name="Links M.G."/>
            <person name="Zhao M."/>
            <person name="Jin M."/>
            <person name="Ramchiary N."/>
            <person name="Drou N."/>
            <person name="Berkman P.J."/>
            <person name="Cai Q."/>
            <person name="Huang Q."/>
            <person name="Li R."/>
            <person name="Tabata S."/>
            <person name="Cheng S."/>
            <person name="Zhang S."/>
            <person name="Zhang S."/>
            <person name="Huang S."/>
            <person name="Sato S."/>
            <person name="Sun S."/>
            <person name="Kwon S.J."/>
            <person name="Choi S.R."/>
            <person name="Lee T.H."/>
            <person name="Fan W."/>
            <person name="Zhao X."/>
            <person name="Tan X."/>
            <person name="Xu X."/>
            <person name="Wang Y."/>
            <person name="Qiu Y."/>
            <person name="Yin Y."/>
            <person name="Li Y."/>
            <person name="Du Y."/>
            <person name="Liao Y."/>
            <person name="Lim Y."/>
            <person name="Narusaka Y."/>
            <person name="Wang Y."/>
            <person name="Wang Z."/>
            <person name="Li Z."/>
            <person name="Wang Z."/>
            <person name="Xiong Z."/>
            <person name="Zhang Z."/>
        </authorList>
    </citation>
    <scope>NUCLEOTIDE SEQUENCE [LARGE SCALE GENOMIC DNA]</scope>
    <source>
        <strain evidence="2 3">cv. Chiifu-401-42</strain>
    </source>
</reference>
<evidence type="ECO:0000256" key="1">
    <source>
        <dbReference type="SAM" id="MobiDB-lite"/>
    </source>
</evidence>
<accession>M4DNG5</accession>
<protein>
    <submittedName>
        <fullName evidence="2">Uncharacterized protein</fullName>
    </submittedName>
</protein>
<feature type="compositionally biased region" description="Gly residues" evidence="1">
    <location>
        <begin position="79"/>
        <end position="88"/>
    </location>
</feature>
<dbReference type="AlphaFoldDB" id="M4DNG5"/>
<dbReference type="InParanoid" id="M4DNG5"/>
<reference evidence="2 3" key="2">
    <citation type="journal article" date="2018" name="Hortic Res">
        <title>Improved Brassica rapa reference genome by single-molecule sequencing and chromosome conformation capture technologies.</title>
        <authorList>
            <person name="Zhang L."/>
            <person name="Cai X."/>
            <person name="Wu J."/>
            <person name="Liu M."/>
            <person name="Grob S."/>
            <person name="Cheng F."/>
            <person name="Liang J."/>
            <person name="Cai C."/>
            <person name="Liu Z."/>
            <person name="Liu B."/>
            <person name="Wang F."/>
            <person name="Li S."/>
            <person name="Liu F."/>
            <person name="Li X."/>
            <person name="Cheng L."/>
            <person name="Yang W."/>
            <person name="Li M.H."/>
            <person name="Grossniklaus U."/>
            <person name="Zheng H."/>
            <person name="Wang X."/>
        </authorList>
    </citation>
    <scope>NUCLEOTIDE SEQUENCE [LARGE SCALE GENOMIC DNA]</scope>
    <source>
        <strain evidence="2 3">cv. Chiifu-401-42</strain>
    </source>
</reference>
<feature type="region of interest" description="Disordered" evidence="1">
    <location>
        <begin position="70"/>
        <end position="99"/>
    </location>
</feature>
<evidence type="ECO:0000313" key="2">
    <source>
        <dbReference type="EnsemblPlants" id="Bra018052.1-P"/>
    </source>
</evidence>
<dbReference type="HOGENOM" id="CLU_2137008_0_0_1"/>
<proteinExistence type="predicted"/>
<reference evidence="2" key="3">
    <citation type="submission" date="2023-03" db="UniProtKB">
        <authorList>
            <consortium name="EnsemblPlants"/>
        </authorList>
    </citation>
    <scope>IDENTIFICATION</scope>
    <source>
        <strain evidence="2">cv. Chiifu-401-42</strain>
    </source>
</reference>
<evidence type="ECO:0000313" key="3">
    <source>
        <dbReference type="Proteomes" id="UP000011750"/>
    </source>
</evidence>
<dbReference type="Proteomes" id="UP000011750">
    <property type="component" value="Chromosome A06"/>
</dbReference>
<sequence length="113" mass="12477">MAPREGTARPKKLFPERVRLRREVRPVTVLNLSSPDKPSRSRLMATIEPFQGRRRYRASSLGKWRGRDQSSFSVTVLTPGGGGGGRGRGGSRKGKCGEDNKVTSLRSFVHIAN</sequence>
<keyword evidence="3" id="KW-1185">Reference proteome</keyword>